<accession>A0A8X6TDS1</accession>
<dbReference type="Proteomes" id="UP000887013">
    <property type="component" value="Unassembled WGS sequence"/>
</dbReference>
<proteinExistence type="predicted"/>
<name>A0A8X6TDS1_NEPPI</name>
<dbReference type="EMBL" id="BMAW01006175">
    <property type="protein sequence ID" value="GFS97647.1"/>
    <property type="molecule type" value="Genomic_DNA"/>
</dbReference>
<organism evidence="1 2">
    <name type="scientific">Nephila pilipes</name>
    <name type="common">Giant wood spider</name>
    <name type="synonym">Nephila maculata</name>
    <dbReference type="NCBI Taxonomy" id="299642"/>
    <lineage>
        <taxon>Eukaryota</taxon>
        <taxon>Metazoa</taxon>
        <taxon>Ecdysozoa</taxon>
        <taxon>Arthropoda</taxon>
        <taxon>Chelicerata</taxon>
        <taxon>Arachnida</taxon>
        <taxon>Araneae</taxon>
        <taxon>Araneomorphae</taxon>
        <taxon>Entelegynae</taxon>
        <taxon>Araneoidea</taxon>
        <taxon>Nephilidae</taxon>
        <taxon>Nephila</taxon>
    </lineage>
</organism>
<keyword evidence="2" id="KW-1185">Reference proteome</keyword>
<protein>
    <submittedName>
        <fullName evidence="1">Uncharacterized protein</fullName>
    </submittedName>
</protein>
<evidence type="ECO:0000313" key="1">
    <source>
        <dbReference type="EMBL" id="GFS97647.1"/>
    </source>
</evidence>
<gene>
    <name evidence="1" type="ORF">NPIL_475951</name>
</gene>
<comment type="caution">
    <text evidence="1">The sequence shown here is derived from an EMBL/GenBank/DDBJ whole genome shotgun (WGS) entry which is preliminary data.</text>
</comment>
<dbReference type="AlphaFoldDB" id="A0A8X6TDS1"/>
<evidence type="ECO:0000313" key="2">
    <source>
        <dbReference type="Proteomes" id="UP000887013"/>
    </source>
</evidence>
<sequence>MKTFLFVIIPMEELPLRGSDANKMFKESALRNPAKFLLRNILHMKQTFSESSLTALPEFSERVENISNDASENEYDFTAKRKKENL</sequence>
<reference evidence="1" key="1">
    <citation type="submission" date="2020-08" db="EMBL/GenBank/DDBJ databases">
        <title>Multicomponent nature underlies the extraordinary mechanical properties of spider dragline silk.</title>
        <authorList>
            <person name="Kono N."/>
            <person name="Nakamura H."/>
            <person name="Mori M."/>
            <person name="Yoshida Y."/>
            <person name="Ohtoshi R."/>
            <person name="Malay A.D."/>
            <person name="Moran D.A.P."/>
            <person name="Tomita M."/>
            <person name="Numata K."/>
            <person name="Arakawa K."/>
        </authorList>
    </citation>
    <scope>NUCLEOTIDE SEQUENCE</scope>
</reference>